<protein>
    <recommendedName>
        <fullName evidence="11">DNA-directed RNA polymerase</fullName>
        <ecNumber evidence="11">2.7.7.6</ecNumber>
    </recommendedName>
</protein>
<sequence length="1386" mass="156220">MLRAATRQKDALHRLRRSSERLALPWLCPAVLRLQSQSSASASLATSSSTTTKERSRRPSFQSRRSLATAADPSTVEQSRYNPFESSQYSVGGSSEGSNHWVPPAFVAPGEFDASSIVIVEDLLQTQPRVLRKIKGIGGDAEEMMANLDVSLKIGRFDRASALIHRLGQFFPSGSPEYLDIHNRYLQSVVSHMIFTRQNDMVLPVQRWFEVDMPKGGVTPDATTYASMIRMALRMLHGPKRDRTVRRYWEMAKNAEIEEEVLAVPVLSELELGELSEICSSDLQRVAIGSMDFGSAKEPAVAEDEPAAIRQTKQQGYGLTSLHDSLSLFQGKTSVPMPADLDPNDPEQMKYYQQMRERQLEADAVRSAVQRWQQEMEDMKKLGISTATQGSRLRSILSQWHADLVKAIHKELEMVEQAEANPTRTVKQRERCEYGVYLRLLSAEKLAAIAILGSMSVFSRAGVEKGIKTTSLVTTIGKDIRDEMLAERVMEQDAQADTRRRKILGEILAKRKQKTGRSRWKALVRQLEETTPAVMWPVRVEAKVGAVLMSLLVEVAKAPVEMERPETKERVISMHPAFSHSYRVSRGRRIGLINLHPEIIKKVTEEPPVDLISRLLPMVSEPKPWKGPKDGGYITYNTSMMRATPGDYWQPAYLKAAIENHGLEQLRSGLDVLGKTPWIINRDVFNVMLEAWNSGDAVANIAPLDPNFPLPPRPSPDEGPEAEAKWSYEVRELENKLAGFHSNRCFQNFQMEIARAYRNETFYLPHNIDFRGRAYPLPPYLNQMGADNARGLLLFAKGKVLGEGGLRWLKIHLANLFGYDKASLKEREEFTMQHLDDVLDSANNGLHGKRWWLEAEDPWQCLAACCELRNALKLADPTQYESRLPVHQDGSCNGLQHYAALGGDVVGAQQVNLEPSDRPSDVYTGVAEFVKAEVAKEAAEGVEIAKKLNGKITRKIVKQTVMTNVYGVTFIGATRQVRKQLIDYYPEFSKVEYKDASIYIAKKIFQALGSMFTGAHKIQYWLGDCATRITSSLSPEQIEQLAQKTQTEPEMELLSKDQEKKRAKAADPASHFRSTVIWTTPLGLPVVQPYRVKKSRRIATTLQDLSIADASSHDVVSKRKQLQAFPPNFIHSLDATHMMMSALECHRQGLTFSAVHDSFWTHASDVDVMSRILRDAFVRMHSDDIVKRLHAEFQARYGNHIFLTKVDRKSPVGKAVSQLRRENKMPAKQAKLNELFAEYKRQTLLKSDDPELQQQGREMITPASIFEEMGAKDEHLEQASSLGESAVGHVPSDLTASSKTKNIMETDPALESMLSEVDPMSTELLYESSDADSDSVDFSDADTSETRRRQKGPSYEWLWLPMRFKEVPEKGSWDISRLKDSTYFFS</sequence>
<dbReference type="EMBL" id="RCNU01000008">
    <property type="protein sequence ID" value="RWQ93881.1"/>
    <property type="molecule type" value="Genomic_DNA"/>
</dbReference>
<dbReference type="PROSITE" id="PS00489">
    <property type="entry name" value="RNA_POL_PHAGE_2"/>
    <property type="match status" value="1"/>
</dbReference>
<evidence type="ECO:0000256" key="1">
    <source>
        <dbReference type="ARBA" id="ARBA00004026"/>
    </source>
</evidence>
<comment type="subcellular location">
    <subcellularLocation>
        <location evidence="2">Mitochondrion</location>
    </subcellularLocation>
</comment>
<dbReference type="EC" id="2.7.7.6" evidence="11"/>
<evidence type="ECO:0000256" key="12">
    <source>
        <dbReference type="SAM" id="MobiDB-lite"/>
    </source>
</evidence>
<comment type="similarity">
    <text evidence="3 11">Belongs to the phage and mitochondrial RNA polymerase family.</text>
</comment>
<keyword evidence="15" id="KW-1185">Reference proteome</keyword>
<dbReference type="RefSeq" id="XP_028483526.1">
    <property type="nucleotide sequence ID" value="XM_028628379.1"/>
</dbReference>
<evidence type="ECO:0000256" key="6">
    <source>
        <dbReference type="ARBA" id="ARBA00022695"/>
    </source>
</evidence>
<keyword evidence="6 11" id="KW-0548">Nucleotidyltransferase</keyword>
<dbReference type="InterPro" id="IPR002092">
    <property type="entry name" value="DNA-dir_Rpol_phage-type"/>
</dbReference>
<dbReference type="GO" id="GO:0006390">
    <property type="term" value="P:mitochondrial transcription"/>
    <property type="evidence" value="ECO:0007669"/>
    <property type="project" value="TreeGrafter"/>
</dbReference>
<feature type="compositionally biased region" description="Polar residues" evidence="12">
    <location>
        <begin position="75"/>
        <end position="95"/>
    </location>
</feature>
<dbReference type="GO" id="GO:0034245">
    <property type="term" value="C:mitochondrial DNA-directed RNA polymerase complex"/>
    <property type="evidence" value="ECO:0007669"/>
    <property type="project" value="TreeGrafter"/>
</dbReference>
<dbReference type="SMART" id="SM01311">
    <property type="entry name" value="RPOL_N"/>
    <property type="match status" value="1"/>
</dbReference>
<comment type="function">
    <text evidence="1 11">DNA-dependent RNA polymerase catalyzes the transcription of DNA into RNA using the four ribonucleoside triphosphates as substrates.</text>
</comment>
<evidence type="ECO:0000256" key="2">
    <source>
        <dbReference type="ARBA" id="ARBA00004173"/>
    </source>
</evidence>
<keyword evidence="5 11" id="KW-0808">Transferase</keyword>
<dbReference type="Gene3D" id="1.10.1320.10">
    <property type="entry name" value="DNA-directed RNA polymerase, N-terminal domain"/>
    <property type="match status" value="1"/>
</dbReference>
<dbReference type="InterPro" id="IPR037159">
    <property type="entry name" value="RNA_POL_N_sf"/>
</dbReference>
<evidence type="ECO:0000256" key="5">
    <source>
        <dbReference type="ARBA" id="ARBA00022679"/>
    </source>
</evidence>
<gene>
    <name evidence="14" type="ORF">C8Q69DRAFT_419776</name>
</gene>
<dbReference type="Pfam" id="PF14700">
    <property type="entry name" value="RPOL_N"/>
    <property type="match status" value="1"/>
</dbReference>
<comment type="catalytic activity">
    <reaction evidence="10 11">
        <text>RNA(n) + a ribonucleoside 5'-triphosphate = RNA(n+1) + diphosphate</text>
        <dbReference type="Rhea" id="RHEA:21248"/>
        <dbReference type="Rhea" id="RHEA-COMP:14527"/>
        <dbReference type="Rhea" id="RHEA-COMP:17342"/>
        <dbReference type="ChEBI" id="CHEBI:33019"/>
        <dbReference type="ChEBI" id="CHEBI:61557"/>
        <dbReference type="ChEBI" id="CHEBI:140395"/>
        <dbReference type="EC" id="2.7.7.6"/>
    </reaction>
</comment>
<evidence type="ECO:0000313" key="15">
    <source>
        <dbReference type="Proteomes" id="UP000283841"/>
    </source>
</evidence>
<dbReference type="Proteomes" id="UP000283841">
    <property type="component" value="Unassembled WGS sequence"/>
</dbReference>
<dbReference type="Pfam" id="PF00940">
    <property type="entry name" value="RNA_pol"/>
    <property type="match status" value="1"/>
</dbReference>
<feature type="compositionally biased region" description="Acidic residues" evidence="12">
    <location>
        <begin position="1329"/>
        <end position="1343"/>
    </location>
</feature>
<feature type="region of interest" description="Disordered" evidence="12">
    <location>
        <begin position="39"/>
        <end position="95"/>
    </location>
</feature>
<comment type="caution">
    <text evidence="14">The sequence shown here is derived from an EMBL/GenBank/DDBJ whole genome shotgun (WGS) entry which is preliminary data.</text>
</comment>
<keyword evidence="9 11" id="KW-0804">Transcription</keyword>
<evidence type="ECO:0000256" key="4">
    <source>
        <dbReference type="ARBA" id="ARBA00022478"/>
    </source>
</evidence>
<dbReference type="InterPro" id="IPR029262">
    <property type="entry name" value="RPOL_N"/>
</dbReference>
<dbReference type="FunFam" id="1.10.287.280:FF:000001">
    <property type="entry name" value="DNA-directed RNA polymerase"/>
    <property type="match status" value="1"/>
</dbReference>
<evidence type="ECO:0000256" key="11">
    <source>
        <dbReference type="RuleBase" id="RU003805"/>
    </source>
</evidence>
<evidence type="ECO:0000256" key="8">
    <source>
        <dbReference type="ARBA" id="ARBA00023128"/>
    </source>
</evidence>
<dbReference type="InterPro" id="IPR046950">
    <property type="entry name" value="DNA-dir_Rpol_C_phage-type"/>
</dbReference>
<organism evidence="14 15">
    <name type="scientific">Byssochlamys spectabilis</name>
    <name type="common">Paecilomyces variotii</name>
    <dbReference type="NCBI Taxonomy" id="264951"/>
    <lineage>
        <taxon>Eukaryota</taxon>
        <taxon>Fungi</taxon>
        <taxon>Dikarya</taxon>
        <taxon>Ascomycota</taxon>
        <taxon>Pezizomycotina</taxon>
        <taxon>Eurotiomycetes</taxon>
        <taxon>Eurotiomycetidae</taxon>
        <taxon>Eurotiales</taxon>
        <taxon>Thermoascaceae</taxon>
        <taxon>Paecilomyces</taxon>
    </lineage>
</organism>
<dbReference type="SUPFAM" id="SSF56672">
    <property type="entry name" value="DNA/RNA polymerases"/>
    <property type="match status" value="1"/>
</dbReference>
<proteinExistence type="inferred from homology"/>
<accession>A0A443HQ06</accession>
<dbReference type="PANTHER" id="PTHR10102">
    <property type="entry name" value="DNA-DIRECTED RNA POLYMERASE, MITOCHONDRIAL"/>
    <property type="match status" value="1"/>
</dbReference>
<dbReference type="GO" id="GO:0001018">
    <property type="term" value="F:mitochondrial promoter sequence-specific DNA binding"/>
    <property type="evidence" value="ECO:0007669"/>
    <property type="project" value="TreeGrafter"/>
</dbReference>
<keyword evidence="7" id="KW-0809">Transit peptide</keyword>
<dbReference type="STRING" id="264951.A0A443HQ06"/>
<evidence type="ECO:0000256" key="10">
    <source>
        <dbReference type="ARBA" id="ARBA00048552"/>
    </source>
</evidence>
<feature type="domain" description="DNA-directed RNA polymerase N-terminal" evidence="13">
    <location>
        <begin position="355"/>
        <end position="675"/>
    </location>
</feature>
<evidence type="ECO:0000259" key="13">
    <source>
        <dbReference type="SMART" id="SM01311"/>
    </source>
</evidence>
<dbReference type="PANTHER" id="PTHR10102:SF0">
    <property type="entry name" value="DNA-DIRECTED RNA POLYMERASE, MITOCHONDRIAL"/>
    <property type="match status" value="1"/>
</dbReference>
<name>A0A443HQ06_BYSSP</name>
<dbReference type="GO" id="GO:0003899">
    <property type="term" value="F:DNA-directed RNA polymerase activity"/>
    <property type="evidence" value="ECO:0007669"/>
    <property type="project" value="UniProtKB-EC"/>
</dbReference>
<evidence type="ECO:0000313" key="14">
    <source>
        <dbReference type="EMBL" id="RWQ93881.1"/>
    </source>
</evidence>
<feature type="region of interest" description="Disordered" evidence="12">
    <location>
        <begin position="1274"/>
        <end position="1302"/>
    </location>
</feature>
<dbReference type="GeneID" id="39597656"/>
<dbReference type="Gene3D" id="1.10.287.280">
    <property type="match status" value="1"/>
</dbReference>
<dbReference type="PROSITE" id="PS00900">
    <property type="entry name" value="RNA_POL_PHAGE_1"/>
    <property type="match status" value="1"/>
</dbReference>
<dbReference type="InterPro" id="IPR043502">
    <property type="entry name" value="DNA/RNA_pol_sf"/>
</dbReference>
<dbReference type="VEuPathDB" id="FungiDB:C8Q69DRAFT_419776"/>
<reference evidence="14 15" key="1">
    <citation type="journal article" date="2018" name="Front. Microbiol.">
        <title>Genomic and genetic insights into a cosmopolitan fungus, Paecilomyces variotii (Eurotiales).</title>
        <authorList>
            <person name="Urquhart A.S."/>
            <person name="Mondo S.J."/>
            <person name="Makela M.R."/>
            <person name="Hane J.K."/>
            <person name="Wiebenga A."/>
            <person name="He G."/>
            <person name="Mihaltcheva S."/>
            <person name="Pangilinan J."/>
            <person name="Lipzen A."/>
            <person name="Barry K."/>
            <person name="de Vries R.P."/>
            <person name="Grigoriev I.V."/>
            <person name="Idnurm A."/>
        </authorList>
    </citation>
    <scope>NUCLEOTIDE SEQUENCE [LARGE SCALE GENOMIC DNA]</scope>
    <source>
        <strain evidence="14 15">CBS 101075</strain>
    </source>
</reference>
<evidence type="ECO:0000256" key="9">
    <source>
        <dbReference type="ARBA" id="ARBA00023163"/>
    </source>
</evidence>
<feature type="compositionally biased region" description="Low complexity" evidence="12">
    <location>
        <begin position="39"/>
        <end position="51"/>
    </location>
</feature>
<keyword evidence="8" id="KW-0496">Mitochondrion</keyword>
<keyword evidence="4 11" id="KW-0240">DNA-directed RNA polymerase</keyword>
<dbReference type="FunFam" id="1.10.150.20:FF:000041">
    <property type="entry name" value="DNA-directed RNA polymerase"/>
    <property type="match status" value="1"/>
</dbReference>
<evidence type="ECO:0000256" key="3">
    <source>
        <dbReference type="ARBA" id="ARBA00009493"/>
    </source>
</evidence>
<dbReference type="Gene3D" id="1.10.150.20">
    <property type="entry name" value="5' to 3' exonuclease, C-terminal subdomain"/>
    <property type="match status" value="1"/>
</dbReference>
<evidence type="ECO:0000256" key="7">
    <source>
        <dbReference type="ARBA" id="ARBA00022946"/>
    </source>
</evidence>
<feature type="region of interest" description="Disordered" evidence="12">
    <location>
        <begin position="1328"/>
        <end position="1351"/>
    </location>
</feature>